<feature type="region of interest" description="Disordered" evidence="9">
    <location>
        <begin position="1"/>
        <end position="39"/>
    </location>
</feature>
<dbReference type="GO" id="GO:0005778">
    <property type="term" value="C:peroxisomal membrane"/>
    <property type="evidence" value="ECO:0007669"/>
    <property type="project" value="TreeGrafter"/>
</dbReference>
<dbReference type="PANTHER" id="PTHR10130:SF0">
    <property type="entry name" value="GH08708P"/>
    <property type="match status" value="1"/>
</dbReference>
<evidence type="ECO:0000256" key="3">
    <source>
        <dbReference type="ARBA" id="ARBA00005348"/>
    </source>
</evidence>
<keyword evidence="10" id="KW-0675">Receptor</keyword>
<protein>
    <submittedName>
        <fullName evidence="10">Peroxisomal targeting signal 1 receptor</fullName>
    </submittedName>
</protein>
<accession>A0A6A4WS26</accession>
<dbReference type="Proteomes" id="UP000440578">
    <property type="component" value="Unassembled WGS sequence"/>
</dbReference>
<keyword evidence="7" id="KW-0576">Peroxisome</keyword>
<dbReference type="InterPro" id="IPR019734">
    <property type="entry name" value="TPR_rpt"/>
</dbReference>
<evidence type="ECO:0000256" key="4">
    <source>
        <dbReference type="ARBA" id="ARBA00022490"/>
    </source>
</evidence>
<dbReference type="GO" id="GO:0005052">
    <property type="term" value="F:peroxisome matrix targeting signal-1 binding"/>
    <property type="evidence" value="ECO:0007669"/>
    <property type="project" value="TreeGrafter"/>
</dbReference>
<dbReference type="SMART" id="SM00028">
    <property type="entry name" value="TPR"/>
    <property type="match status" value="3"/>
</dbReference>
<dbReference type="OrthoDB" id="10006023at2759"/>
<keyword evidence="4" id="KW-0963">Cytoplasm</keyword>
<dbReference type="AlphaFoldDB" id="A0A6A4WS26"/>
<evidence type="ECO:0000313" key="10">
    <source>
        <dbReference type="EMBL" id="KAF0309595.1"/>
    </source>
</evidence>
<evidence type="ECO:0000256" key="6">
    <source>
        <dbReference type="ARBA" id="ARBA00022803"/>
    </source>
</evidence>
<evidence type="ECO:0000256" key="2">
    <source>
        <dbReference type="ARBA" id="ARBA00004496"/>
    </source>
</evidence>
<comment type="similarity">
    <text evidence="3">Belongs to the peroxisomal targeting signal receptor family.</text>
</comment>
<reference evidence="10 11" key="1">
    <citation type="submission" date="2019-07" db="EMBL/GenBank/DDBJ databases">
        <title>Draft genome assembly of a fouling barnacle, Amphibalanus amphitrite (Darwin, 1854): The first reference genome for Thecostraca.</title>
        <authorList>
            <person name="Kim W."/>
        </authorList>
    </citation>
    <scope>NUCLEOTIDE SEQUENCE [LARGE SCALE GENOMIC DNA]</scope>
    <source>
        <strain evidence="10">SNU_AA5</strain>
        <tissue evidence="10">Soma without cirri and trophi</tissue>
    </source>
</reference>
<evidence type="ECO:0000256" key="1">
    <source>
        <dbReference type="ARBA" id="ARBA00004275"/>
    </source>
</evidence>
<dbReference type="SUPFAM" id="SSF48452">
    <property type="entry name" value="TPR-like"/>
    <property type="match status" value="1"/>
</dbReference>
<gene>
    <name evidence="10" type="primary">PEX5</name>
    <name evidence="10" type="ORF">FJT64_019303</name>
</gene>
<evidence type="ECO:0000256" key="5">
    <source>
        <dbReference type="ARBA" id="ARBA00022737"/>
    </source>
</evidence>
<feature type="repeat" description="TPR" evidence="8">
    <location>
        <begin position="426"/>
        <end position="459"/>
    </location>
</feature>
<evidence type="ECO:0000256" key="7">
    <source>
        <dbReference type="ARBA" id="ARBA00023140"/>
    </source>
</evidence>
<keyword evidence="6 8" id="KW-0802">TPR repeat</keyword>
<evidence type="ECO:0000256" key="9">
    <source>
        <dbReference type="SAM" id="MobiDB-lite"/>
    </source>
</evidence>
<evidence type="ECO:0000256" key="8">
    <source>
        <dbReference type="PROSITE-ProRule" id="PRU00339"/>
    </source>
</evidence>
<proteinExistence type="inferred from homology"/>
<comment type="caution">
    <text evidence="10">The sequence shown here is derived from an EMBL/GenBank/DDBJ whole genome shotgun (WGS) entry which is preliminary data.</text>
</comment>
<feature type="compositionally biased region" description="Low complexity" evidence="9">
    <location>
        <begin position="26"/>
        <end position="39"/>
    </location>
</feature>
<keyword evidence="11" id="KW-1185">Reference proteome</keyword>
<dbReference type="GO" id="GO:0016560">
    <property type="term" value="P:protein import into peroxisome matrix, docking"/>
    <property type="evidence" value="ECO:0007669"/>
    <property type="project" value="TreeGrafter"/>
</dbReference>
<dbReference type="InterPro" id="IPR011990">
    <property type="entry name" value="TPR-like_helical_dom_sf"/>
</dbReference>
<dbReference type="PANTHER" id="PTHR10130">
    <property type="entry name" value="PEROXISOMAL TARGETING SIGNAL 1 RECEPTOR PEX5"/>
    <property type="match status" value="1"/>
</dbReference>
<dbReference type="InterPro" id="IPR024111">
    <property type="entry name" value="PEX5/PEX5L"/>
</dbReference>
<evidence type="ECO:0000313" key="11">
    <source>
        <dbReference type="Proteomes" id="UP000440578"/>
    </source>
</evidence>
<dbReference type="GO" id="GO:0005829">
    <property type="term" value="C:cytosol"/>
    <property type="evidence" value="ECO:0007669"/>
    <property type="project" value="TreeGrafter"/>
</dbReference>
<sequence>MGPKVRTPSLTRLSQNRSHREDALRHLGPAPGAAGLTAASDDQVVQEFLREAARPETRGPTSFRMGSLLQELREIERGGAGRPVTAPNVALLAAAEPAVWAEQFAAAQRQQEGDAQTWPDEVGAVGGPLPTPDQLAGPGIAPVPWTADLAPVRPLPRPPENPLDEVQWVDQYRPSEDAELQRTADQILGSVDDPTFSGSEFMNFLAKIRDGEVEVPEPATAAAATAEAGGDPAAAVAEAAAAAAETEPEVDSAGMTPRAREEFWARLEREWADLYKSDEHPWLSDYTDHFSLQDPAAITALRKCIEMDPACLRAYMALAASYTNESYPLQACAALREWLRHHSEYKHLVKVDTSAAHPSAVFQPSLLGGDTHGAVQAEFLEAARLRPSDPDPDVQCGLGVLLHMAGDYERAVECFSAALSVQPENAQLWNKLGATLANGNKPEEAVSAYSRALQLSPGFIRARFNLGISCRSLNANREAVEHFLSALEHQASSRGVSGRRSDQVMSQSIWSMLRMTLASIGRADLYAAVDSRDLATLSREFGTGTAAGSGSH</sequence>
<dbReference type="Pfam" id="PF13432">
    <property type="entry name" value="TPR_16"/>
    <property type="match status" value="1"/>
</dbReference>
<dbReference type="Gene3D" id="1.25.40.10">
    <property type="entry name" value="Tetratricopeptide repeat domain"/>
    <property type="match status" value="1"/>
</dbReference>
<dbReference type="PROSITE" id="PS50005">
    <property type="entry name" value="TPR"/>
    <property type="match status" value="2"/>
</dbReference>
<dbReference type="EMBL" id="VIIS01000387">
    <property type="protein sequence ID" value="KAF0309595.1"/>
    <property type="molecule type" value="Genomic_DNA"/>
</dbReference>
<organism evidence="10 11">
    <name type="scientific">Amphibalanus amphitrite</name>
    <name type="common">Striped barnacle</name>
    <name type="synonym">Balanus amphitrite</name>
    <dbReference type="NCBI Taxonomy" id="1232801"/>
    <lineage>
        <taxon>Eukaryota</taxon>
        <taxon>Metazoa</taxon>
        <taxon>Ecdysozoa</taxon>
        <taxon>Arthropoda</taxon>
        <taxon>Crustacea</taxon>
        <taxon>Multicrustacea</taxon>
        <taxon>Cirripedia</taxon>
        <taxon>Thoracica</taxon>
        <taxon>Thoracicalcarea</taxon>
        <taxon>Balanomorpha</taxon>
        <taxon>Balanoidea</taxon>
        <taxon>Balanidae</taxon>
        <taxon>Amphibalaninae</taxon>
        <taxon>Amphibalanus</taxon>
    </lineage>
</organism>
<feature type="repeat" description="TPR" evidence="8">
    <location>
        <begin position="392"/>
        <end position="425"/>
    </location>
</feature>
<name>A0A6A4WS26_AMPAM</name>
<comment type="subcellular location">
    <subcellularLocation>
        <location evidence="2">Cytoplasm</location>
    </subcellularLocation>
    <subcellularLocation>
        <location evidence="1">Peroxisome</location>
    </subcellularLocation>
</comment>
<keyword evidence="5" id="KW-0677">Repeat</keyword>